<dbReference type="EMBL" id="VDMA02000019">
    <property type="protein sequence ID" value="KAB8180945.1"/>
    <property type="molecule type" value="Genomic_DNA"/>
</dbReference>
<dbReference type="SUPFAM" id="SSF52540">
    <property type="entry name" value="P-loop containing nucleoside triphosphate hydrolases"/>
    <property type="match status" value="1"/>
</dbReference>
<dbReference type="Gene3D" id="1.25.40.10">
    <property type="entry name" value="Tetratricopeptide repeat domain"/>
    <property type="match status" value="1"/>
</dbReference>
<dbReference type="InterPro" id="IPR016032">
    <property type="entry name" value="Sig_transdc_resp-reg_C-effctor"/>
</dbReference>
<dbReference type="InterPro" id="IPR027417">
    <property type="entry name" value="P-loop_NTPase"/>
</dbReference>
<reference evidence="4 5" key="1">
    <citation type="submission" date="2019-10" db="EMBL/GenBank/DDBJ databases">
        <title>Nonomuraea sp. nov., isolated from Phyllanthus amarus.</title>
        <authorList>
            <person name="Klykleung N."/>
            <person name="Tanasupawat S."/>
        </authorList>
    </citation>
    <scope>NUCLEOTIDE SEQUENCE [LARGE SCALE GENOMIC DNA]</scope>
    <source>
        <strain evidence="4 5">CR1-09</strain>
    </source>
</reference>
<dbReference type="SMART" id="SM00421">
    <property type="entry name" value="HTH_LUXR"/>
    <property type="match status" value="1"/>
</dbReference>
<dbReference type="RefSeq" id="WP_139578451.1">
    <property type="nucleotide sequence ID" value="NZ_VDMA02000019.1"/>
</dbReference>
<dbReference type="Gene3D" id="1.10.10.10">
    <property type="entry name" value="Winged helix-like DNA-binding domain superfamily/Winged helix DNA-binding domain"/>
    <property type="match status" value="1"/>
</dbReference>
<dbReference type="AlphaFoldDB" id="A0A5N6BKG8"/>
<dbReference type="SUPFAM" id="SSF46894">
    <property type="entry name" value="C-terminal effector domain of the bipartite response regulators"/>
    <property type="match status" value="1"/>
</dbReference>
<dbReference type="PANTHER" id="PTHR16305:SF35">
    <property type="entry name" value="TRANSCRIPTIONAL ACTIVATOR DOMAIN"/>
    <property type="match status" value="1"/>
</dbReference>
<dbReference type="GO" id="GO:0006355">
    <property type="term" value="P:regulation of DNA-templated transcription"/>
    <property type="evidence" value="ECO:0007669"/>
    <property type="project" value="InterPro"/>
</dbReference>
<dbReference type="PROSITE" id="PS50043">
    <property type="entry name" value="HTH_LUXR_2"/>
    <property type="match status" value="1"/>
</dbReference>
<keyword evidence="2" id="KW-0067">ATP-binding</keyword>
<dbReference type="GO" id="GO:0003677">
    <property type="term" value="F:DNA binding"/>
    <property type="evidence" value="ECO:0007669"/>
    <property type="project" value="InterPro"/>
</dbReference>
<proteinExistence type="predicted"/>
<evidence type="ECO:0000259" key="3">
    <source>
        <dbReference type="PROSITE" id="PS50043"/>
    </source>
</evidence>
<dbReference type="PANTHER" id="PTHR16305">
    <property type="entry name" value="TESTICULAR SOLUBLE ADENYLYL CYCLASE"/>
    <property type="match status" value="1"/>
</dbReference>
<feature type="domain" description="HTH luxR-type" evidence="3">
    <location>
        <begin position="843"/>
        <end position="905"/>
    </location>
</feature>
<gene>
    <name evidence="4" type="ORF">FH610_030365</name>
</gene>
<evidence type="ECO:0000313" key="4">
    <source>
        <dbReference type="EMBL" id="KAB8180945.1"/>
    </source>
</evidence>
<comment type="caution">
    <text evidence="4">The sequence shown here is derived from an EMBL/GenBank/DDBJ whole genome shotgun (WGS) entry which is preliminary data.</text>
</comment>
<dbReference type="Pfam" id="PF00196">
    <property type="entry name" value="GerE"/>
    <property type="match status" value="1"/>
</dbReference>
<name>A0A5N6BKG8_9ACTN</name>
<dbReference type="CDD" id="cd06170">
    <property type="entry name" value="LuxR_C_like"/>
    <property type="match status" value="1"/>
</dbReference>
<keyword evidence="1" id="KW-0547">Nucleotide-binding</keyword>
<accession>A0A5N6BKG8</accession>
<dbReference type="InterPro" id="IPR036388">
    <property type="entry name" value="WH-like_DNA-bd_sf"/>
</dbReference>
<dbReference type="Proteomes" id="UP000313066">
    <property type="component" value="Unassembled WGS sequence"/>
</dbReference>
<evidence type="ECO:0000256" key="2">
    <source>
        <dbReference type="ARBA" id="ARBA00022840"/>
    </source>
</evidence>
<dbReference type="InterPro" id="IPR041664">
    <property type="entry name" value="AAA_16"/>
</dbReference>
<sequence>MGLIGRSEETSRLHDLIDAVREGGAALLLRGEPGIGKTALLAEAAATARASGLRVLNTAGVESEAHLPYGGLHQLLWPVRDRFGVLPARQREALRAALGMTDATAPEGYLVALAVLNLLAEVAEACPVLILVEDAHWLDPSTADVLAFLGRRLESEPILLLASVRAGIPARLDEAELPDMVIPPLSAKDAAALLDATAADLPGAVRRRLLAEAAGNPLALIELAAAVDGTDGAAILTSPWLPLTARLERAFMQRFAALPAATRAVLEVAAINDSPDLAETLTAAHALTGLPVTVADLRPAVDARLVGPDESRLTFHHPLVRSAIHNLASADRRRDAHRALAGVLADQPDRRTWHLAAASDRPDEDIATALEAVAVRAQRRGSGATVVAALEQAARMSPDPDQRADRLLRAADGAVELGRPEIVGRLLDEAAKLDLSGQRRARLVWIRAAFDDGLRDRATDATALADLAQSVAADGDTDLAVRILWSAALRCFWTEPGMAARDRIVDVAERLPLDPLDARLLAILGYAAPIARGAVVIERSERLLAQAVLDPQAVRLVGSVAVLVGTFDVAIAQSAASLAGLRDQGRLQLLARALAAQSWAAAQLADLTVALPAAEEASRLAGETGQPFLRGLILATQAKIAALRGHFDQARELAAEAEKLGTPVSARNVLATAQHARALAALGEGDYPQALARLLRMHDMTDPSHQLALSCHTVADIADAASRSERPGDAAGVLAQMEAAAKTTTSPSLHDGLRLARALLAGQDEAESLFHAALAADLTRRPFMRARTELAYGEWLRRQRRATDSRQHLRAARDAFDALGTSPWGERARGELRAAGERSSERQAATSDILTAQEFQIAQMAAEGLTNREIGKRLYISHRTVGAHLAKIYAKLGTTSRVQLHTALE</sequence>
<dbReference type="InterPro" id="IPR000792">
    <property type="entry name" value="Tscrpt_reg_LuxR_C"/>
</dbReference>
<dbReference type="GO" id="GO:0005737">
    <property type="term" value="C:cytoplasm"/>
    <property type="evidence" value="ECO:0007669"/>
    <property type="project" value="TreeGrafter"/>
</dbReference>
<dbReference type="Pfam" id="PF13191">
    <property type="entry name" value="AAA_16"/>
    <property type="match status" value="1"/>
</dbReference>
<organism evidence="4 5">
    <name type="scientific">Microbispora catharanthi</name>
    <dbReference type="NCBI Taxonomy" id="1712871"/>
    <lineage>
        <taxon>Bacteria</taxon>
        <taxon>Bacillati</taxon>
        <taxon>Actinomycetota</taxon>
        <taxon>Actinomycetes</taxon>
        <taxon>Streptosporangiales</taxon>
        <taxon>Streptosporangiaceae</taxon>
        <taxon>Microbispora</taxon>
    </lineage>
</organism>
<evidence type="ECO:0000313" key="5">
    <source>
        <dbReference type="Proteomes" id="UP000313066"/>
    </source>
</evidence>
<keyword evidence="5" id="KW-1185">Reference proteome</keyword>
<dbReference type="PRINTS" id="PR00038">
    <property type="entry name" value="HTHLUXR"/>
</dbReference>
<evidence type="ECO:0000256" key="1">
    <source>
        <dbReference type="ARBA" id="ARBA00022741"/>
    </source>
</evidence>
<protein>
    <submittedName>
        <fullName evidence="4">AAA family ATPase</fullName>
    </submittedName>
</protein>
<dbReference type="GO" id="GO:0005524">
    <property type="term" value="F:ATP binding"/>
    <property type="evidence" value="ECO:0007669"/>
    <property type="project" value="UniProtKB-KW"/>
</dbReference>
<dbReference type="GO" id="GO:0004016">
    <property type="term" value="F:adenylate cyclase activity"/>
    <property type="evidence" value="ECO:0007669"/>
    <property type="project" value="TreeGrafter"/>
</dbReference>
<dbReference type="InterPro" id="IPR011990">
    <property type="entry name" value="TPR-like_helical_dom_sf"/>
</dbReference>